<reference evidence="1" key="1">
    <citation type="submission" date="2021-02" db="EMBL/GenBank/DDBJ databases">
        <title>Psilocybe cubensis genome.</title>
        <authorList>
            <person name="Mckernan K.J."/>
            <person name="Crawford S."/>
            <person name="Trippe A."/>
            <person name="Kane L.T."/>
            <person name="Mclaughlin S."/>
        </authorList>
    </citation>
    <scope>NUCLEOTIDE SEQUENCE [LARGE SCALE GENOMIC DNA]</scope>
    <source>
        <strain evidence="1">MGC-MH-2018</strain>
    </source>
</reference>
<dbReference type="OrthoDB" id="3357519at2759"/>
<evidence type="ECO:0008006" key="2">
    <source>
        <dbReference type="Google" id="ProtNLM"/>
    </source>
</evidence>
<comment type="caution">
    <text evidence="1">The sequence shown here is derived from an EMBL/GenBank/DDBJ whole genome shotgun (WGS) entry which is preliminary data.</text>
</comment>
<protein>
    <recommendedName>
        <fullName evidence="2">F-box domain-containing protein</fullName>
    </recommendedName>
</protein>
<proteinExistence type="predicted"/>
<dbReference type="EMBL" id="JAFIQS010000016">
    <property type="protein sequence ID" value="KAG5163038.1"/>
    <property type="molecule type" value="Genomic_DNA"/>
</dbReference>
<evidence type="ECO:0000313" key="1">
    <source>
        <dbReference type="EMBL" id="KAG5163038.1"/>
    </source>
</evidence>
<accession>A0A8H8CEX7</accession>
<name>A0A8H8CEX7_PSICU</name>
<gene>
    <name evidence="1" type="ORF">JR316_011905</name>
</gene>
<dbReference type="AlphaFoldDB" id="A0A8H8CEX7"/>
<organism evidence="1">
    <name type="scientific">Psilocybe cubensis</name>
    <name type="common">Psychedelic mushroom</name>
    <name type="synonym">Stropharia cubensis</name>
    <dbReference type="NCBI Taxonomy" id="181762"/>
    <lineage>
        <taxon>Eukaryota</taxon>
        <taxon>Fungi</taxon>
        <taxon>Dikarya</taxon>
        <taxon>Basidiomycota</taxon>
        <taxon>Agaricomycotina</taxon>
        <taxon>Agaricomycetes</taxon>
        <taxon>Agaricomycetidae</taxon>
        <taxon>Agaricales</taxon>
        <taxon>Agaricineae</taxon>
        <taxon>Strophariaceae</taxon>
        <taxon>Psilocybe</taxon>
    </lineage>
</organism>
<sequence length="558" mass="63779">MEVAESNELAAYSRCKRAHGLPCPPCKYWVELSEKIPLTKDDANHISLISKLAELRTDINSNHEPFIHRLPPEISTNILEMTLSREWYTVEQQHQLKREEQGWPLVLGAVCKTWRRLAWSSPRLWTVMHLRYDVTATELLTPIRLNIAEKWLRRSGQLPLSISIYALQENLSDFRETARAVTQSLIPFASLINRYSHRWQWLDIQVTGAILAILTGNGRAGILDRLRIIEDDMAPAILFGLDGTEPSPRLLSSTLSIVQAVDRRNLVIVQLSQLSHGDILDLLKSAPRLENCELADIDFDPDSYDETCPRFAHEKLNSLKIDCMDSNGNSPLFSKLFLPTLQHLRFEHYYDIFDFTSLIDVALHSKTWSLTSLCLDCRFANDGGLLLFLQHSVLLEEVELNIERESQSMQEIFSLLRHLAATKSNASADYVKIEGAEIFLPKLTRLMIVTTPPQPAQQEAKFLWGLCADIFKPISDIDSKACFRRTSLSLSVEHYNDQDDLPDHDSFISELETQRFEEISKAGISLRLRNIGERGDFDILEFSKRHHAGLFNPFMTVL</sequence>